<dbReference type="RefSeq" id="WP_221862205.1">
    <property type="nucleotide sequence ID" value="NZ_JAIKTU010000016.1"/>
</dbReference>
<protein>
    <recommendedName>
        <fullName evidence="3">Transposase</fullName>
    </recommendedName>
</protein>
<reference evidence="1 2" key="1">
    <citation type="journal article" date="2021" name="Cell Host Microbe">
        <title>in vivo commensal control of Clostridioides difficile virulence.</title>
        <authorList>
            <person name="Girinathan B.P."/>
            <person name="Dibenedetto N."/>
            <person name="Worley J.N."/>
            <person name="Peltier J."/>
            <person name="Arrieta-Ortiz M.L."/>
            <person name="Rupa Christinal Immanuel S."/>
            <person name="Lavin R."/>
            <person name="Delaney M.L."/>
            <person name="Cummins C."/>
            <person name="Hoffmann M."/>
            <person name="Luo Y."/>
            <person name="Gonzalez-Escalona N."/>
            <person name="Allard M."/>
            <person name="Onderdonk A.B."/>
            <person name="Gerber G.K."/>
            <person name="Sonenshein A.L."/>
            <person name="Baliga N."/>
            <person name="Dupuy B."/>
            <person name="Bry L."/>
        </authorList>
    </citation>
    <scope>NUCLEOTIDE SEQUENCE [LARGE SCALE GENOMIC DNA]</scope>
    <source>
        <strain evidence="1 2">DSM 599</strain>
    </source>
</reference>
<evidence type="ECO:0000313" key="1">
    <source>
        <dbReference type="EMBL" id="MBY0757031.1"/>
    </source>
</evidence>
<dbReference type="EMBL" id="JAIKTU010000016">
    <property type="protein sequence ID" value="MBY0757031.1"/>
    <property type="molecule type" value="Genomic_DNA"/>
</dbReference>
<sequence>MSRCLFDKKIKLLVVRLIVKEDLFIKGYSKEFNVHTNSLYLWIEGYVKYGGRAFLCKGNALF</sequence>
<proteinExistence type="predicted"/>
<gene>
    <name evidence="1" type="ORF">K5V21_16430</name>
</gene>
<organism evidence="1 2">
    <name type="scientific">Clostridium sardiniense</name>
    <name type="common">Clostridium absonum</name>
    <dbReference type="NCBI Taxonomy" id="29369"/>
    <lineage>
        <taxon>Bacteria</taxon>
        <taxon>Bacillati</taxon>
        <taxon>Bacillota</taxon>
        <taxon>Clostridia</taxon>
        <taxon>Eubacteriales</taxon>
        <taxon>Clostridiaceae</taxon>
        <taxon>Clostridium</taxon>
    </lineage>
</organism>
<name>A0ABS7L1T4_CLOSR</name>
<evidence type="ECO:0000313" key="2">
    <source>
        <dbReference type="Proteomes" id="UP001299068"/>
    </source>
</evidence>
<accession>A0ABS7L1T4</accession>
<comment type="caution">
    <text evidence="1">The sequence shown here is derived from an EMBL/GenBank/DDBJ whole genome shotgun (WGS) entry which is preliminary data.</text>
</comment>
<keyword evidence="2" id="KW-1185">Reference proteome</keyword>
<evidence type="ECO:0008006" key="3">
    <source>
        <dbReference type="Google" id="ProtNLM"/>
    </source>
</evidence>
<dbReference type="Proteomes" id="UP001299068">
    <property type="component" value="Unassembled WGS sequence"/>
</dbReference>